<keyword evidence="12" id="KW-1185">Reference proteome</keyword>
<dbReference type="GO" id="GO:0050660">
    <property type="term" value="F:flavin adenine dinucleotide binding"/>
    <property type="evidence" value="ECO:0007669"/>
    <property type="project" value="InterPro"/>
</dbReference>
<dbReference type="OrthoDB" id="269227at2759"/>
<reference evidence="11 12" key="1">
    <citation type="submission" date="2016-07" db="EMBL/GenBank/DDBJ databases">
        <title>Draft genome of the white-rot fungus Obba rivulosa 3A-2.</title>
        <authorList>
            <consortium name="DOE Joint Genome Institute"/>
            <person name="Miettinen O."/>
            <person name="Riley R."/>
            <person name="Acob R."/>
            <person name="Barry K."/>
            <person name="Cullen D."/>
            <person name="De Vries R."/>
            <person name="Hainaut M."/>
            <person name="Hatakka A."/>
            <person name="Henrissat B."/>
            <person name="Hilden K."/>
            <person name="Kuo R."/>
            <person name="Labutti K."/>
            <person name="Lipzen A."/>
            <person name="Makela M.R."/>
            <person name="Sandor L."/>
            <person name="Spatafora J.W."/>
            <person name="Grigoriev I.V."/>
            <person name="Hibbett D.S."/>
        </authorList>
    </citation>
    <scope>NUCLEOTIDE SEQUENCE [LARGE SCALE GENOMIC DNA]</scope>
    <source>
        <strain evidence="11 12">3A-2</strain>
    </source>
</reference>
<dbReference type="Pfam" id="PF05199">
    <property type="entry name" value="GMC_oxred_C"/>
    <property type="match status" value="1"/>
</dbReference>
<evidence type="ECO:0000256" key="8">
    <source>
        <dbReference type="SAM" id="SignalP"/>
    </source>
</evidence>
<dbReference type="PANTHER" id="PTHR11552:SF147">
    <property type="entry name" value="CHOLINE DEHYDROGENASE, MITOCHONDRIAL"/>
    <property type="match status" value="1"/>
</dbReference>
<evidence type="ECO:0000259" key="10">
    <source>
        <dbReference type="PROSITE" id="PS00624"/>
    </source>
</evidence>
<dbReference type="PANTHER" id="PTHR11552">
    <property type="entry name" value="GLUCOSE-METHANOL-CHOLINE GMC OXIDOREDUCTASE"/>
    <property type="match status" value="1"/>
</dbReference>
<evidence type="ECO:0000256" key="5">
    <source>
        <dbReference type="PIRSR" id="PIRSR000137-1"/>
    </source>
</evidence>
<dbReference type="InterPro" id="IPR036188">
    <property type="entry name" value="FAD/NAD-bd_sf"/>
</dbReference>
<evidence type="ECO:0000256" key="3">
    <source>
        <dbReference type="ARBA" id="ARBA00022630"/>
    </source>
</evidence>
<feature type="binding site" evidence="6">
    <location>
        <begin position="573"/>
        <end position="574"/>
    </location>
    <ligand>
        <name>FAD</name>
        <dbReference type="ChEBI" id="CHEBI:57692"/>
    </ligand>
</feature>
<sequence length="593" mass="62670">MFLPSLICALLILRSARAELYTDPSQLTKSEYDFVVVGAGTAGNVIATRLTEESSFSVLVVEAGISNVGILAAEIPFLGQTLSPDTSVTWNFTTTPQAGLDGRVLQYPRGRVLGGSSTINFEIWTRASEDDWNRYADATGDNGWSWSEILPYMKKSESLVAPTDHHNTTGEVNPSVHGTSGPIQISLPGFPSEIDERIINTTQELPSQFPYNEDMNSGVPLGVGWTQCSVGTDGHRSSSATAYLEPALTRSNLDVLIMTTVTKLTTSSNITGVPHFDTIEIAQSPSSDRFQVTATKEIILSAGAVNTPQLLLLSGIGNSTALSALGITPLVELPDVGQHLADHPFLGNHWFVNSTDTLESIARNATLEGEDLTQWEANGTGQFSDPGANQIVYSRLSGNEQPAVDASAGPLAAQFEILPVNGFVSFIEATPNTGNFLTLATAVVSPVSRGSITLASNDPFADPIIDPGLLSDPTDVDVMVQAVKASKEFLTASAWKGFVLSPTADLAGATTDAALEAYVRNSTSTVFHPVGSARMTSGGSTDGVVTPSLLVKNVTGLRIVDASIFPFIPASHPQACVYAVAERAADLIKAAWA</sequence>
<accession>A0A8E2DJ12</accession>
<feature type="domain" description="Glucose-methanol-choline oxidoreductase N-terminal" evidence="9">
    <location>
        <begin position="110"/>
        <end position="133"/>
    </location>
</feature>
<dbReference type="AlphaFoldDB" id="A0A8E2DJ12"/>
<evidence type="ECO:0000259" key="9">
    <source>
        <dbReference type="PROSITE" id="PS00623"/>
    </source>
</evidence>
<comment type="cofactor">
    <cofactor evidence="1 6">
        <name>FAD</name>
        <dbReference type="ChEBI" id="CHEBI:57692"/>
    </cofactor>
</comment>
<feature type="active site" description="Proton acceptor" evidence="5">
    <location>
        <position position="572"/>
    </location>
</feature>
<evidence type="ECO:0000256" key="2">
    <source>
        <dbReference type="ARBA" id="ARBA00010790"/>
    </source>
</evidence>
<dbReference type="Proteomes" id="UP000250043">
    <property type="component" value="Unassembled WGS sequence"/>
</dbReference>
<feature type="domain" description="Glucose-methanol-choline oxidoreductase N-terminal" evidence="10">
    <location>
        <begin position="303"/>
        <end position="317"/>
    </location>
</feature>
<evidence type="ECO:0000256" key="1">
    <source>
        <dbReference type="ARBA" id="ARBA00001974"/>
    </source>
</evidence>
<evidence type="ECO:0000256" key="7">
    <source>
        <dbReference type="RuleBase" id="RU003968"/>
    </source>
</evidence>
<dbReference type="PROSITE" id="PS00624">
    <property type="entry name" value="GMC_OXRED_2"/>
    <property type="match status" value="1"/>
</dbReference>
<dbReference type="Gene3D" id="3.30.560.10">
    <property type="entry name" value="Glucose Oxidase, domain 3"/>
    <property type="match status" value="1"/>
</dbReference>
<evidence type="ECO:0000313" key="12">
    <source>
        <dbReference type="Proteomes" id="UP000250043"/>
    </source>
</evidence>
<protein>
    <submittedName>
        <fullName evidence="11">Aryl-alcohol oxidase-like protein</fullName>
    </submittedName>
</protein>
<dbReference type="Pfam" id="PF00732">
    <property type="entry name" value="GMC_oxred_N"/>
    <property type="match status" value="1"/>
</dbReference>
<evidence type="ECO:0000256" key="4">
    <source>
        <dbReference type="ARBA" id="ARBA00022827"/>
    </source>
</evidence>
<dbReference type="GO" id="GO:0016614">
    <property type="term" value="F:oxidoreductase activity, acting on CH-OH group of donors"/>
    <property type="evidence" value="ECO:0007669"/>
    <property type="project" value="InterPro"/>
</dbReference>
<feature type="binding site" evidence="6">
    <location>
        <position position="112"/>
    </location>
    <ligand>
        <name>FAD</name>
        <dbReference type="ChEBI" id="CHEBI:57692"/>
    </ligand>
</feature>
<dbReference type="SUPFAM" id="SSF51905">
    <property type="entry name" value="FAD/NAD(P)-binding domain"/>
    <property type="match status" value="1"/>
</dbReference>
<evidence type="ECO:0000313" key="11">
    <source>
        <dbReference type="EMBL" id="OCH88556.1"/>
    </source>
</evidence>
<dbReference type="Gene3D" id="3.50.50.60">
    <property type="entry name" value="FAD/NAD(P)-binding domain"/>
    <property type="match status" value="1"/>
</dbReference>
<dbReference type="EMBL" id="KV722449">
    <property type="protein sequence ID" value="OCH88556.1"/>
    <property type="molecule type" value="Genomic_DNA"/>
</dbReference>
<proteinExistence type="inferred from homology"/>
<feature type="active site" description="Proton donor" evidence="5">
    <location>
        <position position="528"/>
    </location>
</feature>
<dbReference type="InterPro" id="IPR007867">
    <property type="entry name" value="GMC_OxRtase_C"/>
</dbReference>
<dbReference type="PROSITE" id="PS00623">
    <property type="entry name" value="GMC_OXRED_1"/>
    <property type="match status" value="1"/>
</dbReference>
<dbReference type="PIRSF" id="PIRSF000137">
    <property type="entry name" value="Alcohol_oxidase"/>
    <property type="match status" value="1"/>
</dbReference>
<comment type="similarity">
    <text evidence="2 7">Belongs to the GMC oxidoreductase family.</text>
</comment>
<keyword evidence="4 6" id="KW-0274">FAD</keyword>
<organism evidence="11 12">
    <name type="scientific">Obba rivulosa</name>
    <dbReference type="NCBI Taxonomy" id="1052685"/>
    <lineage>
        <taxon>Eukaryota</taxon>
        <taxon>Fungi</taxon>
        <taxon>Dikarya</taxon>
        <taxon>Basidiomycota</taxon>
        <taxon>Agaricomycotina</taxon>
        <taxon>Agaricomycetes</taxon>
        <taxon>Polyporales</taxon>
        <taxon>Gelatoporiaceae</taxon>
        <taxon>Obba</taxon>
    </lineage>
</organism>
<keyword evidence="3 7" id="KW-0285">Flavoprotein</keyword>
<gene>
    <name evidence="11" type="ORF">OBBRIDRAFT_795098</name>
</gene>
<feature type="chain" id="PRO_5034947498" evidence="8">
    <location>
        <begin position="19"/>
        <end position="593"/>
    </location>
</feature>
<dbReference type="SUPFAM" id="SSF54373">
    <property type="entry name" value="FAD-linked reductases, C-terminal domain"/>
    <property type="match status" value="1"/>
</dbReference>
<dbReference type="InterPro" id="IPR012132">
    <property type="entry name" value="GMC_OxRdtase"/>
</dbReference>
<evidence type="ECO:0000256" key="6">
    <source>
        <dbReference type="PIRSR" id="PIRSR000137-2"/>
    </source>
</evidence>
<keyword evidence="8" id="KW-0732">Signal</keyword>
<feature type="binding site" evidence="6">
    <location>
        <position position="261"/>
    </location>
    <ligand>
        <name>FAD</name>
        <dbReference type="ChEBI" id="CHEBI:57692"/>
    </ligand>
</feature>
<dbReference type="InterPro" id="IPR000172">
    <property type="entry name" value="GMC_OxRdtase_N"/>
</dbReference>
<name>A0A8E2DJ12_9APHY</name>
<feature type="signal peptide" evidence="8">
    <location>
        <begin position="1"/>
        <end position="18"/>
    </location>
</feature>